<dbReference type="EMBL" id="AWUE01003393">
    <property type="protein sequence ID" value="OMP13745.1"/>
    <property type="molecule type" value="Genomic_DNA"/>
</dbReference>
<reference evidence="2" key="1">
    <citation type="submission" date="2013-09" db="EMBL/GenBank/DDBJ databases">
        <title>Corchorus olitorius genome sequencing.</title>
        <authorList>
            <person name="Alam M."/>
            <person name="Haque M.S."/>
            <person name="Islam M.S."/>
            <person name="Emdad E.M."/>
            <person name="Islam M.M."/>
            <person name="Ahmed B."/>
            <person name="Halim A."/>
            <person name="Hossen Q.M.M."/>
            <person name="Hossain M.Z."/>
            <person name="Ahmed R."/>
            <person name="Khan M.M."/>
            <person name="Islam R."/>
            <person name="Rashid M.M."/>
            <person name="Khan S.A."/>
            <person name="Rahman M.S."/>
            <person name="Alam M."/>
            <person name="Yahiya A.S."/>
            <person name="Khan M.S."/>
            <person name="Azam M.S."/>
            <person name="Haque T."/>
            <person name="Lashkar M.Z.H."/>
            <person name="Akhand A.I."/>
            <person name="Morshed G."/>
            <person name="Roy S."/>
            <person name="Uddin K.S."/>
            <person name="Rabeya T."/>
            <person name="Hossain A.S."/>
            <person name="Chowdhury A."/>
            <person name="Snigdha A.R."/>
            <person name="Mortoza M.S."/>
            <person name="Matin S.A."/>
            <person name="Hoque S.M.E."/>
            <person name="Islam M.K."/>
            <person name="Roy D.K."/>
            <person name="Haider R."/>
            <person name="Moosa M.M."/>
            <person name="Elias S.M."/>
            <person name="Hasan A.M."/>
            <person name="Jahan S."/>
            <person name="Shafiuddin M."/>
            <person name="Mahmood N."/>
            <person name="Shommy N.S."/>
        </authorList>
    </citation>
    <scope>NUCLEOTIDE SEQUENCE [LARGE SCALE GENOMIC DNA]</scope>
    <source>
        <strain evidence="2">cv. O-4</strain>
    </source>
</reference>
<keyword evidence="2" id="KW-1185">Reference proteome</keyword>
<protein>
    <submittedName>
        <fullName evidence="1">Uncharacterized protein</fullName>
    </submittedName>
</protein>
<comment type="caution">
    <text evidence="1">The sequence shown here is derived from an EMBL/GenBank/DDBJ whole genome shotgun (WGS) entry which is preliminary data.</text>
</comment>
<sequence length="59" mass="6814">MVRPKIETLSEFQSERMLHWTESAKLYLLKSIFQPSEPDNSLSFPIAYLPNRCSAADII</sequence>
<organism evidence="1 2">
    <name type="scientific">Corchorus olitorius</name>
    <dbReference type="NCBI Taxonomy" id="93759"/>
    <lineage>
        <taxon>Eukaryota</taxon>
        <taxon>Viridiplantae</taxon>
        <taxon>Streptophyta</taxon>
        <taxon>Embryophyta</taxon>
        <taxon>Tracheophyta</taxon>
        <taxon>Spermatophyta</taxon>
        <taxon>Magnoliopsida</taxon>
        <taxon>eudicotyledons</taxon>
        <taxon>Gunneridae</taxon>
        <taxon>Pentapetalae</taxon>
        <taxon>rosids</taxon>
        <taxon>malvids</taxon>
        <taxon>Malvales</taxon>
        <taxon>Malvaceae</taxon>
        <taxon>Grewioideae</taxon>
        <taxon>Apeibeae</taxon>
        <taxon>Corchorus</taxon>
    </lineage>
</organism>
<name>A0A1R3L328_9ROSI</name>
<evidence type="ECO:0000313" key="2">
    <source>
        <dbReference type="Proteomes" id="UP000187203"/>
    </source>
</evidence>
<accession>A0A1R3L328</accession>
<evidence type="ECO:0000313" key="1">
    <source>
        <dbReference type="EMBL" id="OMP13745.1"/>
    </source>
</evidence>
<proteinExistence type="predicted"/>
<dbReference type="Proteomes" id="UP000187203">
    <property type="component" value="Unassembled WGS sequence"/>
</dbReference>
<gene>
    <name evidence="1" type="ORF">COLO4_01044</name>
</gene>
<dbReference type="AlphaFoldDB" id="A0A1R3L328"/>